<organism evidence="2 5">
    <name type="scientific">Streptomyces acidiscabies</name>
    <dbReference type="NCBI Taxonomy" id="42234"/>
    <lineage>
        <taxon>Bacteria</taxon>
        <taxon>Bacillati</taxon>
        <taxon>Actinomycetota</taxon>
        <taxon>Actinomycetes</taxon>
        <taxon>Kitasatosporales</taxon>
        <taxon>Streptomycetaceae</taxon>
        <taxon>Streptomyces</taxon>
    </lineage>
</organism>
<dbReference type="GeneID" id="69809752"/>
<evidence type="ECO:0000313" key="2">
    <source>
        <dbReference type="EMBL" id="MDX2966244.1"/>
    </source>
</evidence>
<reference evidence="2 4" key="1">
    <citation type="journal article" date="2023" name="Microb. Genom.">
        <title>Mesoterricola silvestris gen. nov., sp. nov., Mesoterricola sediminis sp. nov., Geothrix oryzae sp. nov., Geothrix edaphica sp. nov., Geothrix rubra sp. nov., and Geothrix limicola sp. nov., six novel members of Acidobacteriota isolated from soils.</title>
        <authorList>
            <person name="Weisberg A.J."/>
            <person name="Pearce E."/>
            <person name="Kramer C.G."/>
            <person name="Chang J.H."/>
            <person name="Clarke C.R."/>
        </authorList>
    </citation>
    <scope>NUCLEOTIDE SEQUENCE</scope>
    <source>
        <strain evidence="3 4">NB05-1H</strain>
        <strain evidence="2">NRRL_B-16521</strain>
    </source>
</reference>
<name>A0AAP6EKN3_9ACTN</name>
<comment type="caution">
    <text evidence="2">The sequence shown here is derived from an EMBL/GenBank/DDBJ whole genome shotgun (WGS) entry which is preliminary data.</text>
</comment>
<dbReference type="Proteomes" id="UP001272987">
    <property type="component" value="Unassembled WGS sequence"/>
</dbReference>
<dbReference type="InterPro" id="IPR024983">
    <property type="entry name" value="CHAT_dom"/>
</dbReference>
<sequence>MTVDMAVETVRDPAHGYTGEPPGQGDGELRVILTYRSAEQLLIVVKGQEGWFRADLETPATVLWQLGARLRALWSDLVVHHQSPDGSYGEQVGGYPLTETVDLSKFAPVTDELVARLAREGYGLLTKLLHGHNPRLTGVRDFLMDALTRPEPLRVTFDSEVQLPWPMLAVDPGGCGSPWEAFLGHRHQVEQNDRHPWDHAPLAVRDRAATSLNKDTALDEVGRAPEVHQLLENRTRLTVRTKGSELLDALAVRILAEDLMYFWCHGHFADNGASGTCLSVRLTDDEHVDGPAVEFRRFGIPRTSQARFKPFVLLNACHTGRAGAPGALKHLGQELIEMGAVGVLAPQIDVPQVFAAEYAYEFLESYLAGERTAGEISQSLVRDFAEKYHNPLALTYGLNCGIDSRLDLAS</sequence>
<protein>
    <submittedName>
        <fullName evidence="2">CHAT domain-containing protein</fullName>
    </submittedName>
</protein>
<dbReference type="Pfam" id="PF12770">
    <property type="entry name" value="CHAT"/>
    <property type="match status" value="1"/>
</dbReference>
<proteinExistence type="predicted"/>
<evidence type="ECO:0000259" key="1">
    <source>
        <dbReference type="Pfam" id="PF12770"/>
    </source>
</evidence>
<accession>A0AAP6EKN3</accession>
<feature type="domain" description="CHAT" evidence="1">
    <location>
        <begin position="226"/>
        <end position="373"/>
    </location>
</feature>
<keyword evidence="4" id="KW-1185">Reference proteome</keyword>
<dbReference type="EMBL" id="JARAWC010000054">
    <property type="protein sequence ID" value="MDX2966244.1"/>
    <property type="molecule type" value="Genomic_DNA"/>
</dbReference>
<dbReference type="AlphaFoldDB" id="A0AAP6EKN3"/>
<gene>
    <name evidence="2" type="ORF">PV399_42030</name>
    <name evidence="3" type="ORF">PV666_48275</name>
</gene>
<dbReference type="RefSeq" id="WP_010351097.1">
    <property type="nucleotide sequence ID" value="NZ_CP122369.1"/>
</dbReference>
<evidence type="ECO:0000313" key="3">
    <source>
        <dbReference type="EMBL" id="MDX3025609.1"/>
    </source>
</evidence>
<evidence type="ECO:0000313" key="4">
    <source>
        <dbReference type="Proteomes" id="UP001272987"/>
    </source>
</evidence>
<evidence type="ECO:0000313" key="5">
    <source>
        <dbReference type="Proteomes" id="UP001282288"/>
    </source>
</evidence>
<dbReference type="Proteomes" id="UP001282288">
    <property type="component" value="Unassembled WGS sequence"/>
</dbReference>
<dbReference type="EMBL" id="JARAWP010000050">
    <property type="protein sequence ID" value="MDX3025609.1"/>
    <property type="molecule type" value="Genomic_DNA"/>
</dbReference>